<keyword evidence="1" id="KW-1133">Transmembrane helix</keyword>
<keyword evidence="1" id="KW-0472">Membrane</keyword>
<sequence length="601" mass="68664">MFRKIKDDFWMLRRSGRNILVFELTYKLAATAVFYPIAILIINLVMKAAGAKYLTNEYIIRIFKNPVSWIVMLAAVVIFVFYCIYEMSFLAACFELKRQQCKASVLEIAFTSLKRMKRLINIRNLPLIFFYFISILAINVTMLGSLVLSEKTITAFRIYVINGPAIVKAGLAVAVIVVYTIVIMGVYSFNICVLEGDNFRTSYRQSASTVRKHFLPTLMSLILYNLAILAVIILFYVIITAVLFAGVKILNMAYMGSAIYLSVLKNIRIGIRILLLYLAVPISYTMISRMYYYYSDPKEIDYVVIRIKSKFFRLQRMIYFLILIMSIGLNSFYVVRTFNKNPFESIAIFHETKITAHRGSSIKAPENTMAAFELAVENMTDFIELDVQLTSDNVPVIMHDRSLYRTTGVNAKVSELTYSQIRELDAGSYFGKEFAGEKVPSLEEVLRFVKGKARLNIELKSGDTVYTADKVAELIQKYDMQNDCVITSFDYNMLKRVKELTDDIQVGYILSIAYGDFYSMDDVDFFSMNASFLSKQIVDAIHNSGKQVYAWTVNNATSIKNLTNKGVDNIITDDPVLARETIYSRDTSETLVNMAKYVFNQ</sequence>
<feature type="transmembrane region" description="Helical" evidence="1">
    <location>
        <begin position="314"/>
        <end position="335"/>
    </location>
</feature>
<name>A0ABR7G096_9FIRM</name>
<dbReference type="PROSITE" id="PS51704">
    <property type="entry name" value="GP_PDE"/>
    <property type="match status" value="1"/>
</dbReference>
<dbReference type="RefSeq" id="WP_186836501.1">
    <property type="nucleotide sequence ID" value="NZ_JACOPD010000003.1"/>
</dbReference>
<feature type="transmembrane region" description="Helical" evidence="1">
    <location>
        <begin position="20"/>
        <end position="46"/>
    </location>
</feature>
<feature type="transmembrane region" description="Helical" evidence="1">
    <location>
        <begin position="169"/>
        <end position="193"/>
    </location>
</feature>
<feature type="transmembrane region" description="Helical" evidence="1">
    <location>
        <begin position="275"/>
        <end position="294"/>
    </location>
</feature>
<feature type="transmembrane region" description="Helical" evidence="1">
    <location>
        <begin position="245"/>
        <end position="263"/>
    </location>
</feature>
<feature type="transmembrane region" description="Helical" evidence="1">
    <location>
        <begin position="214"/>
        <end position="239"/>
    </location>
</feature>
<feature type="domain" description="GP-PDE" evidence="2">
    <location>
        <begin position="352"/>
        <end position="582"/>
    </location>
</feature>
<gene>
    <name evidence="3" type="ORF">H8S01_05750</name>
</gene>
<dbReference type="EMBL" id="JACOPD010000003">
    <property type="protein sequence ID" value="MBC5680463.1"/>
    <property type="molecule type" value="Genomic_DNA"/>
</dbReference>
<dbReference type="PANTHER" id="PTHR46211">
    <property type="entry name" value="GLYCEROPHOSPHORYL DIESTER PHOSPHODIESTERASE"/>
    <property type="match status" value="1"/>
</dbReference>
<protein>
    <submittedName>
        <fullName evidence="3">Glycerophosphoryl diester phosphodiesterase membrane domain-containing protein</fullName>
    </submittedName>
</protein>
<dbReference type="PANTHER" id="PTHR46211:SF8">
    <property type="entry name" value="PHOSPHODIESTERASE"/>
    <property type="match status" value="1"/>
</dbReference>
<dbReference type="SUPFAM" id="SSF51695">
    <property type="entry name" value="PLC-like phosphodiesterases"/>
    <property type="match status" value="1"/>
</dbReference>
<dbReference type="InterPro" id="IPR017946">
    <property type="entry name" value="PLC-like_Pdiesterase_TIM-brl"/>
</dbReference>
<comment type="caution">
    <text evidence="3">The sequence shown here is derived from an EMBL/GenBank/DDBJ whole genome shotgun (WGS) entry which is preliminary data.</text>
</comment>
<dbReference type="Proteomes" id="UP000628463">
    <property type="component" value="Unassembled WGS sequence"/>
</dbReference>
<dbReference type="InterPro" id="IPR018476">
    <property type="entry name" value="GlyceroP-diester-Pdiesterase_M"/>
</dbReference>
<dbReference type="Pfam" id="PF10110">
    <property type="entry name" value="GPDPase_memb"/>
    <property type="match status" value="1"/>
</dbReference>
<dbReference type="Gene3D" id="3.20.20.190">
    <property type="entry name" value="Phosphatidylinositol (PI) phosphodiesterase"/>
    <property type="match status" value="1"/>
</dbReference>
<evidence type="ECO:0000256" key="1">
    <source>
        <dbReference type="SAM" id="Phobius"/>
    </source>
</evidence>
<keyword evidence="4" id="KW-1185">Reference proteome</keyword>
<feature type="transmembrane region" description="Helical" evidence="1">
    <location>
        <begin position="125"/>
        <end position="149"/>
    </location>
</feature>
<organism evidence="3 4">
    <name type="scientific">Lachnospira hominis</name>
    <name type="common">ex Liu et al. 2021</name>
    <dbReference type="NCBI Taxonomy" id="2763051"/>
    <lineage>
        <taxon>Bacteria</taxon>
        <taxon>Bacillati</taxon>
        <taxon>Bacillota</taxon>
        <taxon>Clostridia</taxon>
        <taxon>Lachnospirales</taxon>
        <taxon>Lachnospiraceae</taxon>
        <taxon>Lachnospira</taxon>
    </lineage>
</organism>
<keyword evidence="1" id="KW-0812">Transmembrane</keyword>
<evidence type="ECO:0000259" key="2">
    <source>
        <dbReference type="PROSITE" id="PS51704"/>
    </source>
</evidence>
<proteinExistence type="predicted"/>
<evidence type="ECO:0000313" key="4">
    <source>
        <dbReference type="Proteomes" id="UP000628463"/>
    </source>
</evidence>
<dbReference type="InterPro" id="IPR030395">
    <property type="entry name" value="GP_PDE_dom"/>
</dbReference>
<dbReference type="Pfam" id="PF03009">
    <property type="entry name" value="GDPD"/>
    <property type="match status" value="1"/>
</dbReference>
<feature type="transmembrane region" description="Helical" evidence="1">
    <location>
        <begin position="66"/>
        <end position="85"/>
    </location>
</feature>
<reference evidence="3 4" key="1">
    <citation type="submission" date="2020-08" db="EMBL/GenBank/DDBJ databases">
        <title>Genome public.</title>
        <authorList>
            <person name="Liu C."/>
            <person name="Sun Q."/>
        </authorList>
    </citation>
    <scope>NUCLEOTIDE SEQUENCE [LARGE SCALE GENOMIC DNA]</scope>
    <source>
        <strain evidence="3 4">NSJ-43</strain>
    </source>
</reference>
<accession>A0ABR7G096</accession>
<evidence type="ECO:0000313" key="3">
    <source>
        <dbReference type="EMBL" id="MBC5680463.1"/>
    </source>
</evidence>